<sequence>MNASIHRMHVTLGAAALLALVSGCGGQRRPAQPIGRTPTFESEVPYAAEGQPPGERQGQGAPGERQGQGAPGERQGQGAPGERQGQGAPGERQGQGAPGERQGQGAPVDHDERELCEEISASTSVSAQDIPGGVQIVLTPVPGATAMSLERLARRLDAHLAALDQEEQPSPQEGEARCRLFDMARAGAHGRVVEAADGIRLLFTTDDTASVSTLREQARRFVQYAREGQVR</sequence>
<reference evidence="2 3" key="1">
    <citation type="submission" date="2015-09" db="EMBL/GenBank/DDBJ databases">
        <title>Sorangium comparison.</title>
        <authorList>
            <person name="Zaburannyi N."/>
            <person name="Bunk B."/>
            <person name="Overmann J."/>
            <person name="Mueller R."/>
        </authorList>
    </citation>
    <scope>NUCLEOTIDE SEQUENCE [LARGE SCALE GENOMIC DNA]</scope>
    <source>
        <strain evidence="2 3">So ce836</strain>
    </source>
</reference>
<proteinExistence type="predicted"/>
<protein>
    <submittedName>
        <fullName evidence="2">Uncharacterized protein</fullName>
    </submittedName>
</protein>
<evidence type="ECO:0000313" key="2">
    <source>
        <dbReference type="EMBL" id="AUX38516.1"/>
    </source>
</evidence>
<dbReference type="EMBL" id="CP012672">
    <property type="protein sequence ID" value="AUX38516.1"/>
    <property type="molecule type" value="Genomic_DNA"/>
</dbReference>
<feature type="region of interest" description="Disordered" evidence="1">
    <location>
        <begin position="26"/>
        <end position="111"/>
    </location>
</feature>
<organism evidence="2 3">
    <name type="scientific">Sorangium cellulosum</name>
    <name type="common">Polyangium cellulosum</name>
    <dbReference type="NCBI Taxonomy" id="56"/>
    <lineage>
        <taxon>Bacteria</taxon>
        <taxon>Pseudomonadati</taxon>
        <taxon>Myxococcota</taxon>
        <taxon>Polyangia</taxon>
        <taxon>Polyangiales</taxon>
        <taxon>Polyangiaceae</taxon>
        <taxon>Sorangium</taxon>
    </lineage>
</organism>
<dbReference type="RefSeq" id="WP_129580954.1">
    <property type="nucleotide sequence ID" value="NZ_CP012672.1"/>
</dbReference>
<dbReference type="AlphaFoldDB" id="A0A4P2R6N9"/>
<dbReference type="PROSITE" id="PS51257">
    <property type="entry name" value="PROKAR_LIPOPROTEIN"/>
    <property type="match status" value="1"/>
</dbReference>
<feature type="compositionally biased region" description="Low complexity" evidence="1">
    <location>
        <begin position="48"/>
        <end position="106"/>
    </location>
</feature>
<accession>A0A4P2R6N9</accession>
<name>A0A4P2R6N9_SORCE</name>
<evidence type="ECO:0000313" key="3">
    <source>
        <dbReference type="Proteomes" id="UP000295497"/>
    </source>
</evidence>
<gene>
    <name evidence="2" type="ORF">SOCE836_107600</name>
</gene>
<dbReference type="Proteomes" id="UP000295497">
    <property type="component" value="Chromosome"/>
</dbReference>
<evidence type="ECO:0000256" key="1">
    <source>
        <dbReference type="SAM" id="MobiDB-lite"/>
    </source>
</evidence>